<evidence type="ECO:0000256" key="1">
    <source>
        <dbReference type="SAM" id="Phobius"/>
    </source>
</evidence>
<comment type="caution">
    <text evidence="2">The sequence shown here is derived from an EMBL/GenBank/DDBJ whole genome shotgun (WGS) entry which is preliminary data.</text>
</comment>
<feature type="transmembrane region" description="Helical" evidence="1">
    <location>
        <begin position="157"/>
        <end position="182"/>
    </location>
</feature>
<feature type="transmembrane region" description="Helical" evidence="1">
    <location>
        <begin position="118"/>
        <end position="141"/>
    </location>
</feature>
<keyword evidence="1" id="KW-0812">Transmembrane</keyword>
<sequence length="197" mass="20956">MTRVFVYSAALVALAAATAMTLVSILTPHWVSYSVTAPTGSTFYQHIGLHKSCDSIAGACRPYPAARDCAGGERGFCSMWRTTGFLMSFATVAELATLVGFAVIMGGGKYRRETGWRILGAMLLLVAAIELSAMSIVTYLIDNDDKFLVPGYHLDTSWILCTISAGVSVLCAVGLAASVLLLPPEDGYEFLDDPISA</sequence>
<keyword evidence="3" id="KW-1185">Reference proteome</keyword>
<dbReference type="Gene3D" id="1.20.140.150">
    <property type="match status" value="1"/>
</dbReference>
<organism evidence="2 3">
    <name type="scientific">Pleurostoma richardsiae</name>
    <dbReference type="NCBI Taxonomy" id="41990"/>
    <lineage>
        <taxon>Eukaryota</taxon>
        <taxon>Fungi</taxon>
        <taxon>Dikarya</taxon>
        <taxon>Ascomycota</taxon>
        <taxon>Pezizomycotina</taxon>
        <taxon>Sordariomycetes</taxon>
        <taxon>Sordariomycetidae</taxon>
        <taxon>Calosphaeriales</taxon>
        <taxon>Pleurostomataceae</taxon>
        <taxon>Pleurostoma</taxon>
    </lineage>
</organism>
<dbReference type="Proteomes" id="UP001174694">
    <property type="component" value="Unassembled WGS sequence"/>
</dbReference>
<dbReference type="EMBL" id="JANBVO010000025">
    <property type="protein sequence ID" value="KAJ9141652.1"/>
    <property type="molecule type" value="Genomic_DNA"/>
</dbReference>
<evidence type="ECO:0000313" key="2">
    <source>
        <dbReference type="EMBL" id="KAJ9141652.1"/>
    </source>
</evidence>
<reference evidence="2" key="1">
    <citation type="submission" date="2022-07" db="EMBL/GenBank/DDBJ databases">
        <title>Fungi with potential for degradation of polypropylene.</title>
        <authorList>
            <person name="Gostincar C."/>
        </authorList>
    </citation>
    <scope>NUCLEOTIDE SEQUENCE</scope>
    <source>
        <strain evidence="2">EXF-13308</strain>
    </source>
</reference>
<keyword evidence="1" id="KW-1133">Transmembrane helix</keyword>
<dbReference type="AlphaFoldDB" id="A0AA38R7M6"/>
<gene>
    <name evidence="2" type="ORF">NKR23_g7819</name>
</gene>
<keyword evidence="1" id="KW-0472">Membrane</keyword>
<evidence type="ECO:0000313" key="3">
    <source>
        <dbReference type="Proteomes" id="UP001174694"/>
    </source>
</evidence>
<name>A0AA38R7M6_9PEZI</name>
<feature type="transmembrane region" description="Helical" evidence="1">
    <location>
        <begin position="85"/>
        <end position="106"/>
    </location>
</feature>
<protein>
    <submittedName>
        <fullName evidence="2">Pre-mRNA splicing factor</fullName>
    </submittedName>
</protein>
<proteinExistence type="predicted"/>
<accession>A0AA38R7M6</accession>